<evidence type="ECO:0008006" key="3">
    <source>
        <dbReference type="Google" id="ProtNLM"/>
    </source>
</evidence>
<sequence length="202" mass="22688">MVLEILRPTPPQDNTGSRLRKAAVRASTRLSWTIQVYQGRAWTIESGDAAVICVEPYKESQRPRKDKALEAIVRRFMRIQVLFDTKEQQKRRKEIGTKMEQLAEATLGEMQKEMVNLASIMTKPEKQGRGYGTALGKIVTDIADAEARDSWLFSSNVEANTGFYNNLGYITVATFLLGDDNPTWRERPVTIALVGTSAHVVV</sequence>
<dbReference type="PANTHER" id="PTHR42791">
    <property type="entry name" value="GNAT FAMILY ACETYLTRANSFERASE"/>
    <property type="match status" value="1"/>
</dbReference>
<dbReference type="AlphaFoldDB" id="A0AAD5YJU8"/>
<organism evidence="1 2">
    <name type="scientific">Meripilus lineatus</name>
    <dbReference type="NCBI Taxonomy" id="2056292"/>
    <lineage>
        <taxon>Eukaryota</taxon>
        <taxon>Fungi</taxon>
        <taxon>Dikarya</taxon>
        <taxon>Basidiomycota</taxon>
        <taxon>Agaricomycotina</taxon>
        <taxon>Agaricomycetes</taxon>
        <taxon>Polyporales</taxon>
        <taxon>Meripilaceae</taxon>
        <taxon>Meripilus</taxon>
    </lineage>
</organism>
<dbReference type="Gene3D" id="3.40.630.30">
    <property type="match status" value="1"/>
</dbReference>
<dbReference type="PANTHER" id="PTHR42791:SF1">
    <property type="entry name" value="N-ACETYLTRANSFERASE DOMAIN-CONTAINING PROTEIN"/>
    <property type="match status" value="1"/>
</dbReference>
<dbReference type="InterPro" id="IPR016181">
    <property type="entry name" value="Acyl_CoA_acyltransferase"/>
</dbReference>
<reference evidence="1" key="1">
    <citation type="submission" date="2022-07" db="EMBL/GenBank/DDBJ databases">
        <title>Genome Sequence of Physisporinus lineatus.</title>
        <authorList>
            <person name="Buettner E."/>
        </authorList>
    </citation>
    <scope>NUCLEOTIDE SEQUENCE</scope>
    <source>
        <strain evidence="1">VT162</strain>
    </source>
</reference>
<name>A0AAD5YJU8_9APHY</name>
<evidence type="ECO:0000313" key="2">
    <source>
        <dbReference type="Proteomes" id="UP001212997"/>
    </source>
</evidence>
<proteinExistence type="predicted"/>
<dbReference type="EMBL" id="JANAWD010000059">
    <property type="protein sequence ID" value="KAJ3488792.1"/>
    <property type="molecule type" value="Genomic_DNA"/>
</dbReference>
<gene>
    <name evidence="1" type="ORF">NLI96_g2578</name>
</gene>
<comment type="caution">
    <text evidence="1">The sequence shown here is derived from an EMBL/GenBank/DDBJ whole genome shotgun (WGS) entry which is preliminary data.</text>
</comment>
<dbReference type="SUPFAM" id="SSF55729">
    <property type="entry name" value="Acyl-CoA N-acyltransferases (Nat)"/>
    <property type="match status" value="1"/>
</dbReference>
<accession>A0AAD5YJU8</accession>
<dbReference type="InterPro" id="IPR052523">
    <property type="entry name" value="Trichothecene_AcTrans"/>
</dbReference>
<protein>
    <recommendedName>
        <fullName evidence="3">N-acetyltransferase domain-containing protein</fullName>
    </recommendedName>
</protein>
<dbReference type="Proteomes" id="UP001212997">
    <property type="component" value="Unassembled WGS sequence"/>
</dbReference>
<evidence type="ECO:0000313" key="1">
    <source>
        <dbReference type="EMBL" id="KAJ3488792.1"/>
    </source>
</evidence>
<keyword evidence="2" id="KW-1185">Reference proteome</keyword>